<name>A0AAE3VWA6_9ACTN</name>
<comment type="subcellular location">
    <subcellularLocation>
        <location evidence="1">Membrane</location>
        <topology evidence="1">Multi-pass membrane protein</topology>
    </subcellularLocation>
</comment>
<evidence type="ECO:0000256" key="5">
    <source>
        <dbReference type="ARBA" id="ARBA00022692"/>
    </source>
</evidence>
<dbReference type="AlphaFoldDB" id="A0AAE3VWA6"/>
<evidence type="ECO:0000259" key="9">
    <source>
        <dbReference type="Pfam" id="PF00535"/>
    </source>
</evidence>
<comment type="caution">
    <text evidence="10">The sequence shown here is derived from an EMBL/GenBank/DDBJ whole genome shotgun (WGS) entry which is preliminary data.</text>
</comment>
<keyword evidence="7 8" id="KW-0472">Membrane</keyword>
<dbReference type="CDD" id="cd04187">
    <property type="entry name" value="DPM1_like_bac"/>
    <property type="match status" value="1"/>
</dbReference>
<protein>
    <submittedName>
        <fullName evidence="10">Dolichol-phosphate mannosyltransferase</fullName>
        <ecNumber evidence="10">2.4.1.83</ecNumber>
    </submittedName>
</protein>
<sequence>MRSAPTLSVVVPIYNEEAVLPSFAERLRPVLDGLGESYEVVAVDDGSRDATPLMLTAMRRSWPQLRVIRLSRNCGHQGALTAGLHRAYGEYVASIDADLQDPPEALASMLRLAQAESLDIVYGVRTDRTTDTVFKRWTAGAYYRLMRRVVGRNVPSQAGDFRLLSRATVDVLRQLPENRPVYRLLVPWTGLPSGEITYVREKRAAGESKYPLSKMIRLALDSITGFTASPLRLATWLGLAGMLVCVLLAVFTIITYLNDSAVHGWASSILITVFLGAVQLLCLGLLGEYVARIYVSAQGRPNYFVGYDSAAETGIDDRPATPVIVPHQADPDRMAPTL</sequence>
<keyword evidence="11" id="KW-1185">Reference proteome</keyword>
<accession>A0AAE3VWA6</accession>
<evidence type="ECO:0000313" key="11">
    <source>
        <dbReference type="Proteomes" id="UP001240236"/>
    </source>
</evidence>
<evidence type="ECO:0000256" key="8">
    <source>
        <dbReference type="SAM" id="Phobius"/>
    </source>
</evidence>
<dbReference type="EMBL" id="JAUSUZ010000001">
    <property type="protein sequence ID" value="MDQ0364514.1"/>
    <property type="molecule type" value="Genomic_DNA"/>
</dbReference>
<dbReference type="InterPro" id="IPR050256">
    <property type="entry name" value="Glycosyltransferase_2"/>
</dbReference>
<gene>
    <name evidence="10" type="ORF">J2S42_001183</name>
</gene>
<dbReference type="Pfam" id="PF00535">
    <property type="entry name" value="Glycos_transf_2"/>
    <property type="match status" value="1"/>
</dbReference>
<keyword evidence="3 10" id="KW-0328">Glycosyltransferase</keyword>
<dbReference type="Gene3D" id="3.90.550.10">
    <property type="entry name" value="Spore Coat Polysaccharide Biosynthesis Protein SpsA, Chain A"/>
    <property type="match status" value="1"/>
</dbReference>
<evidence type="ECO:0000256" key="1">
    <source>
        <dbReference type="ARBA" id="ARBA00004141"/>
    </source>
</evidence>
<reference evidence="10 11" key="1">
    <citation type="submission" date="2023-07" db="EMBL/GenBank/DDBJ databases">
        <title>Sequencing the genomes of 1000 actinobacteria strains.</title>
        <authorList>
            <person name="Klenk H.-P."/>
        </authorList>
    </citation>
    <scope>NUCLEOTIDE SEQUENCE [LARGE SCALE GENOMIC DNA]</scope>
    <source>
        <strain evidence="10 11">DSM 44709</strain>
    </source>
</reference>
<organism evidence="10 11">
    <name type="scientific">Catenuloplanes indicus</name>
    <dbReference type="NCBI Taxonomy" id="137267"/>
    <lineage>
        <taxon>Bacteria</taxon>
        <taxon>Bacillati</taxon>
        <taxon>Actinomycetota</taxon>
        <taxon>Actinomycetes</taxon>
        <taxon>Micromonosporales</taxon>
        <taxon>Micromonosporaceae</taxon>
        <taxon>Catenuloplanes</taxon>
    </lineage>
</organism>
<dbReference type="InterPro" id="IPR029044">
    <property type="entry name" value="Nucleotide-diphossugar_trans"/>
</dbReference>
<evidence type="ECO:0000256" key="2">
    <source>
        <dbReference type="ARBA" id="ARBA00006739"/>
    </source>
</evidence>
<dbReference type="EC" id="2.4.1.83" evidence="10"/>
<proteinExistence type="inferred from homology"/>
<dbReference type="InterPro" id="IPR001173">
    <property type="entry name" value="Glyco_trans_2-like"/>
</dbReference>
<keyword evidence="4 10" id="KW-0808">Transferase</keyword>
<dbReference type="GO" id="GO:0005886">
    <property type="term" value="C:plasma membrane"/>
    <property type="evidence" value="ECO:0007669"/>
    <property type="project" value="TreeGrafter"/>
</dbReference>
<comment type="similarity">
    <text evidence="2">Belongs to the glycosyltransferase 2 family.</text>
</comment>
<keyword evidence="5 8" id="KW-0812">Transmembrane</keyword>
<feature type="domain" description="Glycosyltransferase 2-like" evidence="9">
    <location>
        <begin position="8"/>
        <end position="169"/>
    </location>
</feature>
<keyword evidence="6 8" id="KW-1133">Transmembrane helix</keyword>
<feature type="transmembrane region" description="Helical" evidence="8">
    <location>
        <begin position="269"/>
        <end position="291"/>
    </location>
</feature>
<dbReference type="Proteomes" id="UP001240236">
    <property type="component" value="Unassembled WGS sequence"/>
</dbReference>
<evidence type="ECO:0000256" key="6">
    <source>
        <dbReference type="ARBA" id="ARBA00022989"/>
    </source>
</evidence>
<dbReference type="GO" id="GO:0004582">
    <property type="term" value="F:dolichyl-phosphate beta-D-mannosyltransferase activity"/>
    <property type="evidence" value="ECO:0007669"/>
    <property type="project" value="UniProtKB-EC"/>
</dbReference>
<evidence type="ECO:0000256" key="7">
    <source>
        <dbReference type="ARBA" id="ARBA00023136"/>
    </source>
</evidence>
<feature type="transmembrane region" description="Helical" evidence="8">
    <location>
        <begin position="233"/>
        <end position="257"/>
    </location>
</feature>
<dbReference type="PANTHER" id="PTHR48090:SF1">
    <property type="entry name" value="PROPHAGE BACTOPRENOL GLUCOSYL TRANSFERASE HOMOLOG"/>
    <property type="match status" value="1"/>
</dbReference>
<evidence type="ECO:0000256" key="3">
    <source>
        <dbReference type="ARBA" id="ARBA00022676"/>
    </source>
</evidence>
<evidence type="ECO:0000313" key="10">
    <source>
        <dbReference type="EMBL" id="MDQ0364514.1"/>
    </source>
</evidence>
<evidence type="ECO:0000256" key="4">
    <source>
        <dbReference type="ARBA" id="ARBA00022679"/>
    </source>
</evidence>
<dbReference type="PANTHER" id="PTHR48090">
    <property type="entry name" value="UNDECAPRENYL-PHOSPHATE 4-DEOXY-4-FORMAMIDO-L-ARABINOSE TRANSFERASE-RELATED"/>
    <property type="match status" value="1"/>
</dbReference>
<dbReference type="SUPFAM" id="SSF53448">
    <property type="entry name" value="Nucleotide-diphospho-sugar transferases"/>
    <property type="match status" value="1"/>
</dbReference>
<dbReference type="RefSeq" id="WP_307235984.1">
    <property type="nucleotide sequence ID" value="NZ_JAUSUZ010000001.1"/>
</dbReference>